<evidence type="ECO:0000256" key="4">
    <source>
        <dbReference type="ARBA" id="ARBA00022692"/>
    </source>
</evidence>
<feature type="transmembrane region" description="Helical" evidence="7">
    <location>
        <begin position="294"/>
        <end position="316"/>
    </location>
</feature>
<evidence type="ECO:0000313" key="11">
    <source>
        <dbReference type="Proteomes" id="UP000198520"/>
    </source>
</evidence>
<reference evidence="11" key="1">
    <citation type="submission" date="2016-10" db="EMBL/GenBank/DDBJ databases">
        <authorList>
            <person name="Varghese N."/>
            <person name="Submissions S."/>
        </authorList>
    </citation>
    <scope>NUCLEOTIDE SEQUENCE [LARGE SCALE GENOMIC DNA]</scope>
    <source>
        <strain evidence="11">DSM 19083</strain>
    </source>
</reference>
<comment type="subcellular location">
    <subcellularLocation>
        <location evidence="1 7">Cell membrane</location>
        <topology evidence="1 7">Multi-pass membrane protein</topology>
    </subcellularLocation>
</comment>
<dbReference type="InterPro" id="IPR035906">
    <property type="entry name" value="MetI-like_sf"/>
</dbReference>
<evidence type="ECO:0000256" key="2">
    <source>
        <dbReference type="ARBA" id="ARBA00022448"/>
    </source>
</evidence>
<organism evidence="10 11">
    <name type="scientific">Flavimobilis marinus</name>
    <dbReference type="NCBI Taxonomy" id="285351"/>
    <lineage>
        <taxon>Bacteria</taxon>
        <taxon>Bacillati</taxon>
        <taxon>Actinomycetota</taxon>
        <taxon>Actinomycetes</taxon>
        <taxon>Micrococcales</taxon>
        <taxon>Jonesiaceae</taxon>
        <taxon>Flavimobilis</taxon>
    </lineage>
</organism>
<dbReference type="AlphaFoldDB" id="A0A1I2I1X7"/>
<name>A0A1I2I1X7_9MICO</name>
<feature type="transmembrane region" description="Helical" evidence="7">
    <location>
        <begin position="136"/>
        <end position="156"/>
    </location>
</feature>
<dbReference type="GO" id="GO:0055085">
    <property type="term" value="P:transmembrane transport"/>
    <property type="evidence" value="ECO:0007669"/>
    <property type="project" value="InterPro"/>
</dbReference>
<keyword evidence="11" id="KW-1185">Reference proteome</keyword>
<dbReference type="GO" id="GO:0005886">
    <property type="term" value="C:plasma membrane"/>
    <property type="evidence" value="ECO:0007669"/>
    <property type="project" value="UniProtKB-SubCell"/>
</dbReference>
<feature type="transmembrane region" description="Helical" evidence="7">
    <location>
        <begin position="34"/>
        <end position="56"/>
    </location>
</feature>
<evidence type="ECO:0000313" key="10">
    <source>
        <dbReference type="EMBL" id="SFF35640.1"/>
    </source>
</evidence>
<evidence type="ECO:0000256" key="7">
    <source>
        <dbReference type="RuleBase" id="RU363032"/>
    </source>
</evidence>
<feature type="transmembrane region" description="Helical" evidence="7">
    <location>
        <begin position="97"/>
        <end position="124"/>
    </location>
</feature>
<dbReference type="PROSITE" id="PS50928">
    <property type="entry name" value="ABC_TM1"/>
    <property type="match status" value="1"/>
</dbReference>
<keyword evidence="5 7" id="KW-1133">Transmembrane helix</keyword>
<keyword evidence="6 7" id="KW-0472">Membrane</keyword>
<evidence type="ECO:0000256" key="8">
    <source>
        <dbReference type="SAM" id="MobiDB-lite"/>
    </source>
</evidence>
<dbReference type="RefSeq" id="WP_093379710.1">
    <property type="nucleotide sequence ID" value="NZ_BNAN01000001.1"/>
</dbReference>
<dbReference type="Proteomes" id="UP000198520">
    <property type="component" value="Unassembled WGS sequence"/>
</dbReference>
<accession>A0A1I2I1X7</accession>
<dbReference type="Pfam" id="PF00528">
    <property type="entry name" value="BPD_transp_1"/>
    <property type="match status" value="1"/>
</dbReference>
<feature type="transmembrane region" description="Helical" evidence="7">
    <location>
        <begin position="188"/>
        <end position="213"/>
    </location>
</feature>
<dbReference type="OrthoDB" id="9804439at2"/>
<sequence length="324" mass="35741">MSDLLTKPPVRGWRLTPPPRPTATSRGARRGKALAPYVLLTPVVVVFVLALGYPLVRQLVMSFQEFGLAQQIGTKPPEWVGLDNYRELLGDEGVWGVVLRSIAFCLVNAGLTMVVGMSVAVLMTKVAGWLRIALQSILLLAWAMPVIAAMTVWQWLFDTQYGVVNWLFVQLGFDQFAGHSWLLEPLSFYGVATVIVTWMSVPFVAFSVFAALTQVSEEVLEAAQLDGAGGWQRFRFITLPTIMPVVYVVGLLQVVWDLRVFAQIYYLQGAGGLRSETDLLGTFIYRLGIGNSDYGMASAVAIFMLLLTLALTVGYVRKLAKEVD</sequence>
<feature type="region of interest" description="Disordered" evidence="8">
    <location>
        <begin position="1"/>
        <end position="28"/>
    </location>
</feature>
<evidence type="ECO:0000256" key="6">
    <source>
        <dbReference type="ARBA" id="ARBA00023136"/>
    </source>
</evidence>
<gene>
    <name evidence="10" type="ORF">SAMN04488035_2641</name>
</gene>
<dbReference type="InterPro" id="IPR000515">
    <property type="entry name" value="MetI-like"/>
</dbReference>
<dbReference type="EMBL" id="FONZ01000006">
    <property type="protein sequence ID" value="SFF35640.1"/>
    <property type="molecule type" value="Genomic_DNA"/>
</dbReference>
<protein>
    <submittedName>
        <fullName evidence="10">Carbohydrate ABC transporter membrane protein 1, CUT1 family</fullName>
    </submittedName>
</protein>
<feature type="transmembrane region" description="Helical" evidence="7">
    <location>
        <begin position="234"/>
        <end position="256"/>
    </location>
</feature>
<dbReference type="InterPro" id="IPR050809">
    <property type="entry name" value="UgpAE/MalFG_permease"/>
</dbReference>
<keyword evidence="4 7" id="KW-0812">Transmembrane</keyword>
<dbReference type="PANTHER" id="PTHR43227">
    <property type="entry name" value="BLL4140 PROTEIN"/>
    <property type="match status" value="1"/>
</dbReference>
<proteinExistence type="inferred from homology"/>
<evidence type="ECO:0000256" key="5">
    <source>
        <dbReference type="ARBA" id="ARBA00022989"/>
    </source>
</evidence>
<comment type="similarity">
    <text evidence="7">Belongs to the binding-protein-dependent transport system permease family.</text>
</comment>
<feature type="domain" description="ABC transmembrane type-1" evidence="9">
    <location>
        <begin position="98"/>
        <end position="315"/>
    </location>
</feature>
<dbReference type="STRING" id="285351.SAMN04488035_2641"/>
<dbReference type="CDD" id="cd06261">
    <property type="entry name" value="TM_PBP2"/>
    <property type="match status" value="1"/>
</dbReference>
<evidence type="ECO:0000256" key="3">
    <source>
        <dbReference type="ARBA" id="ARBA00022475"/>
    </source>
</evidence>
<dbReference type="SUPFAM" id="SSF161098">
    <property type="entry name" value="MetI-like"/>
    <property type="match status" value="1"/>
</dbReference>
<keyword evidence="2 7" id="KW-0813">Transport</keyword>
<keyword evidence="3" id="KW-1003">Cell membrane</keyword>
<evidence type="ECO:0000259" key="9">
    <source>
        <dbReference type="PROSITE" id="PS50928"/>
    </source>
</evidence>
<evidence type="ECO:0000256" key="1">
    <source>
        <dbReference type="ARBA" id="ARBA00004651"/>
    </source>
</evidence>
<dbReference type="PANTHER" id="PTHR43227:SF8">
    <property type="entry name" value="DIACETYLCHITOBIOSE UPTAKE SYSTEM PERMEASE PROTEIN DASB"/>
    <property type="match status" value="1"/>
</dbReference>
<dbReference type="Gene3D" id="1.10.3720.10">
    <property type="entry name" value="MetI-like"/>
    <property type="match status" value="1"/>
</dbReference>